<comment type="caution">
    <text evidence="1">The sequence shown here is derived from an EMBL/GenBank/DDBJ whole genome shotgun (WGS) entry which is preliminary data.</text>
</comment>
<reference evidence="1 2" key="1">
    <citation type="submission" date="2019-05" db="EMBL/GenBank/DDBJ databases">
        <title>Another draft genome of Portunus trituberculatus and its Hox gene families provides insights of decapod evolution.</title>
        <authorList>
            <person name="Jeong J.-H."/>
            <person name="Song I."/>
            <person name="Kim S."/>
            <person name="Choi T."/>
            <person name="Kim D."/>
            <person name="Ryu S."/>
            <person name="Kim W."/>
        </authorList>
    </citation>
    <scope>NUCLEOTIDE SEQUENCE [LARGE SCALE GENOMIC DNA]</scope>
    <source>
        <tissue evidence="1">Muscle</tissue>
    </source>
</reference>
<protein>
    <submittedName>
        <fullName evidence="1">Uncharacterized protein</fullName>
    </submittedName>
</protein>
<accession>A0A5B7JKP8</accession>
<dbReference type="Proteomes" id="UP000324222">
    <property type="component" value="Unassembled WGS sequence"/>
</dbReference>
<name>A0A5B7JKP8_PORTR</name>
<sequence>MTGNTPNLEPAGAACEASGPRSVARRWAHGMGTVLAERWHLPLWRSSTSSEIATHLFMASLQGSTACLGPKAKKPPPGLSCCRKYRLVNTFVGVSKVLYTSRCN</sequence>
<dbReference type="AlphaFoldDB" id="A0A5B7JKP8"/>
<organism evidence="1 2">
    <name type="scientific">Portunus trituberculatus</name>
    <name type="common">Swimming crab</name>
    <name type="synonym">Neptunus trituberculatus</name>
    <dbReference type="NCBI Taxonomy" id="210409"/>
    <lineage>
        <taxon>Eukaryota</taxon>
        <taxon>Metazoa</taxon>
        <taxon>Ecdysozoa</taxon>
        <taxon>Arthropoda</taxon>
        <taxon>Crustacea</taxon>
        <taxon>Multicrustacea</taxon>
        <taxon>Malacostraca</taxon>
        <taxon>Eumalacostraca</taxon>
        <taxon>Eucarida</taxon>
        <taxon>Decapoda</taxon>
        <taxon>Pleocyemata</taxon>
        <taxon>Brachyura</taxon>
        <taxon>Eubrachyura</taxon>
        <taxon>Portunoidea</taxon>
        <taxon>Portunidae</taxon>
        <taxon>Portuninae</taxon>
        <taxon>Portunus</taxon>
    </lineage>
</organism>
<evidence type="ECO:0000313" key="1">
    <source>
        <dbReference type="EMBL" id="MPC97300.1"/>
    </source>
</evidence>
<dbReference type="EMBL" id="VSRR010109336">
    <property type="protein sequence ID" value="MPC97300.1"/>
    <property type="molecule type" value="Genomic_DNA"/>
</dbReference>
<proteinExistence type="predicted"/>
<keyword evidence="2" id="KW-1185">Reference proteome</keyword>
<evidence type="ECO:0000313" key="2">
    <source>
        <dbReference type="Proteomes" id="UP000324222"/>
    </source>
</evidence>
<gene>
    <name evidence="1" type="ORF">E2C01_092607</name>
</gene>